<evidence type="ECO:0000256" key="8">
    <source>
        <dbReference type="ARBA" id="ARBA00023004"/>
    </source>
</evidence>
<evidence type="ECO:0000256" key="5">
    <source>
        <dbReference type="ARBA" id="ARBA00022643"/>
    </source>
</evidence>
<dbReference type="GO" id="GO:0010181">
    <property type="term" value="F:FMN binding"/>
    <property type="evidence" value="ECO:0007669"/>
    <property type="project" value="InterPro"/>
</dbReference>
<dbReference type="InterPro" id="IPR013785">
    <property type="entry name" value="Aldolase_TIM"/>
</dbReference>
<feature type="domain" description="FAD/NAD(P)-binding" evidence="11">
    <location>
        <begin position="380"/>
        <end position="606"/>
    </location>
</feature>
<comment type="cofactor">
    <cofactor evidence="1">
        <name>FMN</name>
        <dbReference type="ChEBI" id="CHEBI:58210"/>
    </cofactor>
</comment>
<evidence type="ECO:0000259" key="10">
    <source>
        <dbReference type="Pfam" id="PF00724"/>
    </source>
</evidence>
<dbReference type="GO" id="GO:0046872">
    <property type="term" value="F:metal ion binding"/>
    <property type="evidence" value="ECO:0007669"/>
    <property type="project" value="UniProtKB-KW"/>
</dbReference>
<dbReference type="InterPro" id="IPR036188">
    <property type="entry name" value="FAD/NAD-bd_sf"/>
</dbReference>
<dbReference type="PANTHER" id="PTHR42917">
    <property type="entry name" value="2,4-DIENOYL-COA REDUCTASE"/>
    <property type="match status" value="1"/>
</dbReference>
<keyword evidence="5" id="KW-0288">FMN</keyword>
<dbReference type="InterPro" id="IPR051793">
    <property type="entry name" value="NADH:flavin_oxidoreductase"/>
</dbReference>
<comment type="cofactor">
    <cofactor evidence="2">
        <name>[4Fe-4S] cluster</name>
        <dbReference type="ChEBI" id="CHEBI:49883"/>
    </cofactor>
</comment>
<dbReference type="Gene3D" id="3.20.20.70">
    <property type="entry name" value="Aldolase class I"/>
    <property type="match status" value="1"/>
</dbReference>
<dbReference type="RefSeq" id="WP_154571948.1">
    <property type="nucleotide sequence ID" value="NZ_VUNB01000002.1"/>
</dbReference>
<keyword evidence="4" id="KW-0285">Flavoprotein</keyword>
<dbReference type="Gene3D" id="3.40.50.720">
    <property type="entry name" value="NAD(P)-binding Rossmann-like Domain"/>
    <property type="match status" value="1"/>
</dbReference>
<evidence type="ECO:0000313" key="12">
    <source>
        <dbReference type="EMBL" id="MST68473.1"/>
    </source>
</evidence>
<dbReference type="PRINTS" id="PR00469">
    <property type="entry name" value="PNDRDTASEII"/>
</dbReference>
<organism evidence="12">
    <name type="scientific">Baileyella intestinalis</name>
    <dbReference type="NCBI Taxonomy" id="2606709"/>
    <lineage>
        <taxon>Bacteria</taxon>
        <taxon>Bacillati</taxon>
        <taxon>Bacillota</taxon>
        <taxon>Clostridia</taxon>
        <taxon>Peptostreptococcales</taxon>
        <taxon>Anaerovoracaceae</taxon>
        <taxon>Baileyella</taxon>
    </lineage>
</organism>
<proteinExistence type="inferred from homology"/>
<evidence type="ECO:0000256" key="9">
    <source>
        <dbReference type="ARBA" id="ARBA00023014"/>
    </source>
</evidence>
<protein>
    <submittedName>
        <fullName evidence="12">NAD(P)-binding protein</fullName>
    </submittedName>
</protein>
<evidence type="ECO:0000256" key="6">
    <source>
        <dbReference type="ARBA" id="ARBA00022723"/>
    </source>
</evidence>
<keyword evidence="9" id="KW-0411">Iron-sulfur</keyword>
<keyword evidence="7" id="KW-0560">Oxidoreductase</keyword>
<dbReference type="SUPFAM" id="SSF51395">
    <property type="entry name" value="FMN-linked oxidoreductases"/>
    <property type="match status" value="1"/>
</dbReference>
<keyword evidence="8" id="KW-0408">Iron</keyword>
<evidence type="ECO:0000256" key="4">
    <source>
        <dbReference type="ARBA" id="ARBA00022630"/>
    </source>
</evidence>
<dbReference type="AlphaFoldDB" id="A0A6A8M6M2"/>
<dbReference type="SUPFAM" id="SSF51905">
    <property type="entry name" value="FAD/NAD(P)-binding domain"/>
    <property type="match status" value="1"/>
</dbReference>
<dbReference type="CDD" id="cd02803">
    <property type="entry name" value="OYE_like_FMN_family"/>
    <property type="match status" value="1"/>
</dbReference>
<evidence type="ECO:0000256" key="2">
    <source>
        <dbReference type="ARBA" id="ARBA00001966"/>
    </source>
</evidence>
<evidence type="ECO:0000256" key="3">
    <source>
        <dbReference type="ARBA" id="ARBA00011048"/>
    </source>
</evidence>
<dbReference type="InterPro" id="IPR001155">
    <property type="entry name" value="OxRdtase_FMN_N"/>
</dbReference>
<dbReference type="EMBL" id="VUNB01000002">
    <property type="protein sequence ID" value="MST68473.1"/>
    <property type="molecule type" value="Genomic_DNA"/>
</dbReference>
<evidence type="ECO:0000259" key="11">
    <source>
        <dbReference type="Pfam" id="PF07992"/>
    </source>
</evidence>
<keyword evidence="6" id="KW-0479">Metal-binding</keyword>
<reference evidence="12" key="1">
    <citation type="submission" date="2019-09" db="EMBL/GenBank/DDBJ databases">
        <title>In-depth cultivation of the pig gut microbiome towards novel bacterial diversity and tailored functional studies.</title>
        <authorList>
            <person name="Wylensek D."/>
            <person name="Hitch T.C.A."/>
            <person name="Clavel T."/>
        </authorList>
    </citation>
    <scope>NUCLEOTIDE SEQUENCE</scope>
    <source>
        <strain evidence="12">RF-744-FAT-WT-3</strain>
    </source>
</reference>
<dbReference type="GO" id="GO:0016491">
    <property type="term" value="F:oxidoreductase activity"/>
    <property type="evidence" value="ECO:0007669"/>
    <property type="project" value="UniProtKB-KW"/>
</dbReference>
<accession>A0A6A8M6M2</accession>
<comment type="caution">
    <text evidence="12">The sequence shown here is derived from an EMBL/GenBank/DDBJ whole genome shotgun (WGS) entry which is preliminary data.</text>
</comment>
<name>A0A6A8M6M2_9FIRM</name>
<dbReference type="InterPro" id="IPR023753">
    <property type="entry name" value="FAD/NAD-binding_dom"/>
</dbReference>
<dbReference type="PANTHER" id="PTHR42917:SF2">
    <property type="entry name" value="2,4-DIENOYL-COA REDUCTASE [(2E)-ENOYL-COA-PRODUCING]"/>
    <property type="match status" value="1"/>
</dbReference>
<dbReference type="GO" id="GO:0051536">
    <property type="term" value="F:iron-sulfur cluster binding"/>
    <property type="evidence" value="ECO:0007669"/>
    <property type="project" value="UniProtKB-KW"/>
</dbReference>
<dbReference type="Pfam" id="PF00724">
    <property type="entry name" value="Oxidored_FMN"/>
    <property type="match status" value="1"/>
</dbReference>
<evidence type="ECO:0000256" key="7">
    <source>
        <dbReference type="ARBA" id="ARBA00023002"/>
    </source>
</evidence>
<sequence length="641" mass="69924">MLDVLFTPKKIGNCEIPNRLVVPAMVTNVCNPDGTLTERFIKYHEEKAKGGWGLIIVEDYGVTESAKGYAYISGFYNDDQIAENIKLTNTVHEYGSKIFCQIYHSGKQKMPDAPGECVAPSAIKDPMAMNMPREMTVEEIHNVVKAFGEAAARAKKAGFDGIDIHAGHGYLIAQFLSGFINKRTDEYGGCFANRIRFFDEVYAEVRKKVGADYPVIVRFSVNEYITGGRTECESYALARHFDELGVDAIHVTNGCYASEPNHQVISSMFAVNGMNADAAAQIRELVSCPVITVNKINEPMMADTVLKMGKADFIAVGRGSLADPYFPAKAKEGRLDEINHCIGCLQGCLGETFKGNFTCLVNPRVTREYENDLSKAETGKKVMIVGAGPAGLMAARTAAIRGHEVDVYDRDTHFGGAFRSASYPMGKGILATVISSYRAQCEKLGVKFHMGCDVNEELIAEVKPDSIILATGSRPFTPPIDGIKDREILTAEDVLLGNVDVPQGPVVVCGGGEVGGETAEFISQTNRDVTILEMRPNIFVEMFPWNRVPTMERLYKQQVKIITNATVSKIASDAVIYKDQNGQEVEIPAATVVSAFGYRNYNPLEEVAKKHCADVHVIGSAVKAGNALTAIREGYDTGLAL</sequence>
<gene>
    <name evidence="12" type="ORF">FYJ66_02560</name>
</gene>
<comment type="similarity">
    <text evidence="3">In the N-terminal section; belongs to the NADH:flavin oxidoreductase/NADH oxidase family.</text>
</comment>
<evidence type="ECO:0000256" key="1">
    <source>
        <dbReference type="ARBA" id="ARBA00001917"/>
    </source>
</evidence>
<dbReference type="Gene3D" id="3.50.50.60">
    <property type="entry name" value="FAD/NAD(P)-binding domain"/>
    <property type="match status" value="1"/>
</dbReference>
<dbReference type="PRINTS" id="PR00368">
    <property type="entry name" value="FADPNR"/>
</dbReference>
<dbReference type="Pfam" id="PF07992">
    <property type="entry name" value="Pyr_redox_2"/>
    <property type="match status" value="1"/>
</dbReference>
<feature type="domain" description="NADH:flavin oxidoreductase/NADH oxidase N-terminal" evidence="10">
    <location>
        <begin position="5"/>
        <end position="336"/>
    </location>
</feature>